<evidence type="ECO:0000313" key="2">
    <source>
        <dbReference type="EMBL" id="SCO71656.1"/>
    </source>
</evidence>
<accession>A0A1G4HA25</accession>
<dbReference type="EMBL" id="LT615261">
    <property type="protein sequence ID" value="SCO71656.1"/>
    <property type="molecule type" value="Genomic_DNA"/>
</dbReference>
<reference evidence="4 5" key="1">
    <citation type="submission" date="2016-07" db="EMBL/GenBank/DDBJ databases">
        <authorList>
            <consortium name="Pathogen Informatics"/>
        </authorList>
    </citation>
    <scope>NUCLEOTIDE SEQUENCE [LARGE SCALE GENOMIC DNA]</scope>
</reference>
<dbReference type="VEuPathDB" id="PlasmoDB:PVX_111292"/>
<dbReference type="Proteomes" id="UP000220605">
    <property type="component" value="Chromosome 6"/>
</dbReference>
<dbReference type="OrthoDB" id="372522at2759"/>
<sequence>MQSGTGEEGTPVEDAGEDVPSSRSKDHNDCSAQQAGDSPKRSDLTEIKKMSKPVNGFAASIAMEALAKASTFISKNERVHKEYSGVGLNNAEDNRDSRERLDVNGHAAHTGGAKIGPNKNFLHGAHSIMPGTDKELQEKLKNRWCNA</sequence>
<dbReference type="AlphaFoldDB" id="A0A1G4HA25"/>
<organism evidence="2 5">
    <name type="scientific">Plasmodium vivax</name>
    <name type="common">malaria parasite P. vivax</name>
    <dbReference type="NCBI Taxonomy" id="5855"/>
    <lineage>
        <taxon>Eukaryota</taxon>
        <taxon>Sar</taxon>
        <taxon>Alveolata</taxon>
        <taxon>Apicomplexa</taxon>
        <taxon>Aconoidasida</taxon>
        <taxon>Haemosporida</taxon>
        <taxon>Plasmodiidae</taxon>
        <taxon>Plasmodium</taxon>
        <taxon>Plasmodium (Plasmodium)</taxon>
    </lineage>
</organism>
<dbReference type="Proteomes" id="UP000305196">
    <property type="component" value="Chromosome 6"/>
</dbReference>
<gene>
    <name evidence="2" type="ORF">PVC01_060019300</name>
    <name evidence="3" type="ORF">PVP01_0613700</name>
</gene>
<dbReference type="VEuPathDB" id="PlasmoDB:PVPAM_060024700"/>
<feature type="compositionally biased region" description="Basic and acidic residues" evidence="1">
    <location>
        <begin position="38"/>
        <end position="48"/>
    </location>
</feature>
<dbReference type="VEuPathDB" id="PlasmoDB:PVW1_060020100"/>
<evidence type="ECO:0000313" key="3">
    <source>
        <dbReference type="EMBL" id="VUZ94460.1"/>
    </source>
</evidence>
<dbReference type="VEuPathDB" id="PlasmoDB:PVP01_0613700"/>
<evidence type="ECO:0000313" key="5">
    <source>
        <dbReference type="Proteomes" id="UP000305196"/>
    </source>
</evidence>
<proteinExistence type="predicted"/>
<protein>
    <submittedName>
        <fullName evidence="2">Uncharacterized protein</fullName>
    </submittedName>
</protein>
<evidence type="ECO:0000256" key="1">
    <source>
        <dbReference type="SAM" id="MobiDB-lite"/>
    </source>
</evidence>
<dbReference type="EMBL" id="LT635617">
    <property type="protein sequence ID" value="VUZ94460.1"/>
    <property type="molecule type" value="Genomic_DNA"/>
</dbReference>
<feature type="region of interest" description="Disordered" evidence="1">
    <location>
        <begin position="1"/>
        <end position="48"/>
    </location>
</feature>
<evidence type="ECO:0000313" key="4">
    <source>
        <dbReference type="Proteomes" id="UP000220605"/>
    </source>
</evidence>
<name>A0A1G4HA25_PLAVI</name>